<keyword evidence="2" id="KW-1185">Reference proteome</keyword>
<name>A0A232EG85_9HYME</name>
<dbReference type="Proteomes" id="UP000215335">
    <property type="component" value="Unassembled WGS sequence"/>
</dbReference>
<comment type="caution">
    <text evidence="1">The sequence shown here is derived from an EMBL/GenBank/DDBJ whole genome shotgun (WGS) entry which is preliminary data.</text>
</comment>
<dbReference type="EMBL" id="NNAY01004816">
    <property type="protein sequence ID" value="OXU17375.1"/>
    <property type="molecule type" value="Genomic_DNA"/>
</dbReference>
<accession>A0A232EG85</accession>
<gene>
    <name evidence="1" type="ORF">TSAR_012568</name>
</gene>
<dbReference type="OrthoDB" id="7680010at2759"/>
<sequence length="93" mass="10777">MILFLNCKKIGKKSNIYKLNIRSVLAMRTDAVEEEIKLTQNSSKETVEVDDSNQEAIRRLRIENLEQEDMSENESELTNTLDTVVACTRRCLR</sequence>
<organism evidence="1 2">
    <name type="scientific">Trichomalopsis sarcophagae</name>
    <dbReference type="NCBI Taxonomy" id="543379"/>
    <lineage>
        <taxon>Eukaryota</taxon>
        <taxon>Metazoa</taxon>
        <taxon>Ecdysozoa</taxon>
        <taxon>Arthropoda</taxon>
        <taxon>Hexapoda</taxon>
        <taxon>Insecta</taxon>
        <taxon>Pterygota</taxon>
        <taxon>Neoptera</taxon>
        <taxon>Endopterygota</taxon>
        <taxon>Hymenoptera</taxon>
        <taxon>Apocrita</taxon>
        <taxon>Proctotrupomorpha</taxon>
        <taxon>Chalcidoidea</taxon>
        <taxon>Pteromalidae</taxon>
        <taxon>Pteromalinae</taxon>
        <taxon>Trichomalopsis</taxon>
    </lineage>
</organism>
<reference evidence="1 2" key="1">
    <citation type="journal article" date="2017" name="Curr. Biol.">
        <title>The Evolution of Venom by Co-option of Single-Copy Genes.</title>
        <authorList>
            <person name="Martinson E.O."/>
            <person name="Mrinalini"/>
            <person name="Kelkar Y.D."/>
            <person name="Chang C.H."/>
            <person name="Werren J.H."/>
        </authorList>
    </citation>
    <scope>NUCLEOTIDE SEQUENCE [LARGE SCALE GENOMIC DNA]</scope>
    <source>
        <strain evidence="1 2">Alberta</strain>
        <tissue evidence="1">Whole body</tissue>
    </source>
</reference>
<dbReference type="AlphaFoldDB" id="A0A232EG85"/>
<protein>
    <submittedName>
        <fullName evidence="1">Uncharacterized protein</fullName>
    </submittedName>
</protein>
<proteinExistence type="predicted"/>
<evidence type="ECO:0000313" key="2">
    <source>
        <dbReference type="Proteomes" id="UP000215335"/>
    </source>
</evidence>
<evidence type="ECO:0000313" key="1">
    <source>
        <dbReference type="EMBL" id="OXU17375.1"/>
    </source>
</evidence>